<dbReference type="InterPro" id="IPR015424">
    <property type="entry name" value="PyrdxlP-dep_Trfase"/>
</dbReference>
<sequence length="394" mass="43643">MTGFNTKLVYGKGLNNLHDNCTGAVNVPLYQSTTYAFKDIDGENKYDYSRSLNPTREYLEDQIACLEDAKHGFAYASGSAAIHAVFTLFKPGDHIVVSKNIYGGTFRLINDYLKNLDIEFTQVDTQDLADVESAIKPNTKAIYFETIDNPFMKVTSVKHIAEIAHKHGVFTIVDNTFLTPYLQQALNLGADIVIHSATKYLGGHSDVIAGLVVTNNEEVADKLYFCQNAVGGILAPEDCMLVIRGIKTLSVRLDRHIQNAEKVLQYLDSKTDEIKHIYYPGRAGDETDEIARNELKGYGGVITFELSDNVDPKAFVNSPELIWLAVSLGSVESLIELPYYMTHAELPVEERNKVGITPQLVRLSVGLEDPEDLIADLEQAFAKAKKLTAVESAK</sequence>
<dbReference type="GO" id="GO:0005737">
    <property type="term" value="C:cytoplasm"/>
    <property type="evidence" value="ECO:0007669"/>
    <property type="project" value="TreeGrafter"/>
</dbReference>
<evidence type="ECO:0000313" key="7">
    <source>
        <dbReference type="Proteomes" id="UP000037778"/>
    </source>
</evidence>
<dbReference type="PANTHER" id="PTHR11808:SF15">
    <property type="entry name" value="CYSTATHIONINE GAMMA-LYASE"/>
    <property type="match status" value="1"/>
</dbReference>
<dbReference type="SUPFAM" id="SSF53383">
    <property type="entry name" value="PLP-dependent transferases"/>
    <property type="match status" value="1"/>
</dbReference>
<evidence type="ECO:0000256" key="2">
    <source>
        <dbReference type="ARBA" id="ARBA00009077"/>
    </source>
</evidence>
<protein>
    <submittedName>
        <fullName evidence="6">Cystathionine beta-lyase</fullName>
    </submittedName>
</protein>
<feature type="modified residue" description="N6-(pyridoxal phosphate)lysine" evidence="4">
    <location>
        <position position="199"/>
    </location>
</feature>
<dbReference type="PANTHER" id="PTHR11808">
    <property type="entry name" value="TRANS-SULFURATION ENZYME FAMILY MEMBER"/>
    <property type="match status" value="1"/>
</dbReference>
<comment type="similarity">
    <text evidence="2 5">Belongs to the trans-sulfuration enzymes family.</text>
</comment>
<evidence type="ECO:0000256" key="1">
    <source>
        <dbReference type="ARBA" id="ARBA00001933"/>
    </source>
</evidence>
<evidence type="ECO:0000256" key="5">
    <source>
        <dbReference type="RuleBase" id="RU362118"/>
    </source>
</evidence>
<keyword evidence="7" id="KW-1185">Reference proteome</keyword>
<dbReference type="AlphaFoldDB" id="A0A0N0CSW3"/>
<dbReference type="RefSeq" id="WP_053792223.1">
    <property type="nucleotide sequence ID" value="NZ_JXCY01000007.1"/>
</dbReference>
<reference evidence="6 7" key="1">
    <citation type="journal article" date="2015" name="Genome Biol. Evol.">
        <title>Functionally Structured Genomes in Lactobacillus kunkeei Colonizing the Honey Crop and Food Products of Honeybees and Stingless Bees.</title>
        <authorList>
            <person name="Tamarit D."/>
            <person name="Ellegaard K.M."/>
            <person name="Wikander J."/>
            <person name="Olofsson T."/>
            <person name="Vasquez A."/>
            <person name="Andersson S.G."/>
        </authorList>
    </citation>
    <scope>NUCLEOTIDE SEQUENCE [LARGE SCALE GENOMIC DNA]</scope>
    <source>
        <strain evidence="6 7">LAko</strain>
    </source>
</reference>
<comment type="caution">
    <text evidence="6">The sequence shown here is derived from an EMBL/GenBank/DDBJ whole genome shotgun (WGS) entry which is preliminary data.</text>
</comment>
<comment type="cofactor">
    <cofactor evidence="1 5">
        <name>pyridoxal 5'-phosphate</name>
        <dbReference type="ChEBI" id="CHEBI:597326"/>
    </cofactor>
</comment>
<gene>
    <name evidence="6" type="ORF">RZ71_04400</name>
</gene>
<dbReference type="GO" id="GO:0019346">
    <property type="term" value="P:transsulfuration"/>
    <property type="evidence" value="ECO:0007669"/>
    <property type="project" value="InterPro"/>
</dbReference>
<dbReference type="Gene3D" id="3.90.1150.10">
    <property type="entry name" value="Aspartate Aminotransferase, domain 1"/>
    <property type="match status" value="1"/>
</dbReference>
<dbReference type="PIRSF" id="PIRSF001434">
    <property type="entry name" value="CGS"/>
    <property type="match status" value="1"/>
</dbReference>
<dbReference type="InterPro" id="IPR015422">
    <property type="entry name" value="PyrdxlP-dep_Trfase_small"/>
</dbReference>
<dbReference type="InterPro" id="IPR054542">
    <property type="entry name" value="Cys_met_metab_PP"/>
</dbReference>
<dbReference type="InterPro" id="IPR015421">
    <property type="entry name" value="PyrdxlP-dep_Trfase_major"/>
</dbReference>
<dbReference type="InterPro" id="IPR000277">
    <property type="entry name" value="Cys/Met-Metab_PyrdxlP-dep_enz"/>
</dbReference>
<dbReference type="GO" id="GO:0019343">
    <property type="term" value="P:cysteine biosynthetic process via cystathionine"/>
    <property type="evidence" value="ECO:0007669"/>
    <property type="project" value="TreeGrafter"/>
</dbReference>
<dbReference type="Pfam" id="PF01053">
    <property type="entry name" value="Cys_Met_Meta_PP"/>
    <property type="match status" value="1"/>
</dbReference>
<keyword evidence="6" id="KW-0456">Lyase</keyword>
<name>A0A0N0CSW3_9LACO</name>
<dbReference type="PROSITE" id="PS00868">
    <property type="entry name" value="CYS_MET_METAB_PP"/>
    <property type="match status" value="1"/>
</dbReference>
<dbReference type="GO" id="GO:0003962">
    <property type="term" value="F:cystathionine gamma-synthase activity"/>
    <property type="evidence" value="ECO:0007669"/>
    <property type="project" value="TreeGrafter"/>
</dbReference>
<dbReference type="Proteomes" id="UP000037778">
    <property type="component" value="Unassembled WGS sequence"/>
</dbReference>
<proteinExistence type="inferred from homology"/>
<dbReference type="Gene3D" id="3.40.640.10">
    <property type="entry name" value="Type I PLP-dependent aspartate aminotransferase-like (Major domain)"/>
    <property type="match status" value="1"/>
</dbReference>
<organism evidence="6 7">
    <name type="scientific">Apilactobacillus kunkeei</name>
    <dbReference type="NCBI Taxonomy" id="148814"/>
    <lineage>
        <taxon>Bacteria</taxon>
        <taxon>Bacillati</taxon>
        <taxon>Bacillota</taxon>
        <taxon>Bacilli</taxon>
        <taxon>Lactobacillales</taxon>
        <taxon>Lactobacillaceae</taxon>
        <taxon>Apilactobacillus</taxon>
    </lineage>
</organism>
<evidence type="ECO:0000256" key="4">
    <source>
        <dbReference type="PIRSR" id="PIRSR001434-2"/>
    </source>
</evidence>
<keyword evidence="3 4" id="KW-0663">Pyridoxal phosphate</keyword>
<dbReference type="GO" id="GO:0030170">
    <property type="term" value="F:pyridoxal phosphate binding"/>
    <property type="evidence" value="ECO:0007669"/>
    <property type="project" value="InterPro"/>
</dbReference>
<dbReference type="GO" id="GO:0004123">
    <property type="term" value="F:cystathionine gamma-lyase activity"/>
    <property type="evidence" value="ECO:0007669"/>
    <property type="project" value="TreeGrafter"/>
</dbReference>
<evidence type="ECO:0000256" key="3">
    <source>
        <dbReference type="ARBA" id="ARBA00022898"/>
    </source>
</evidence>
<dbReference type="FunFam" id="3.40.640.10:FF:000009">
    <property type="entry name" value="Cystathionine gamma-synthase homolog"/>
    <property type="match status" value="1"/>
</dbReference>
<accession>A0A0N0CSW3</accession>
<evidence type="ECO:0000313" key="6">
    <source>
        <dbReference type="EMBL" id="KOY76007.1"/>
    </source>
</evidence>
<dbReference type="CDD" id="cd00614">
    <property type="entry name" value="CGS_like"/>
    <property type="match status" value="1"/>
</dbReference>
<dbReference type="PATRIC" id="fig|148814.8.peg.1366"/>
<dbReference type="EMBL" id="JXCY01000007">
    <property type="protein sequence ID" value="KOY76007.1"/>
    <property type="molecule type" value="Genomic_DNA"/>
</dbReference>